<dbReference type="GO" id="GO:0006357">
    <property type="term" value="P:regulation of transcription by RNA polymerase II"/>
    <property type="evidence" value="ECO:0007669"/>
    <property type="project" value="TreeGrafter"/>
</dbReference>
<dbReference type="InterPro" id="IPR026131">
    <property type="entry name" value="MAMLD1"/>
</dbReference>
<gene>
    <name evidence="2" type="ORF">I79_010288</name>
</gene>
<evidence type="ECO:0000313" key="2">
    <source>
        <dbReference type="EMBL" id="EGW06629.1"/>
    </source>
</evidence>
<protein>
    <submittedName>
        <fullName evidence="2">Uncharacterized protein</fullName>
    </submittedName>
</protein>
<dbReference type="InParanoid" id="G3HI23"/>
<dbReference type="PANTHER" id="PTHR15275">
    <property type="entry name" value="CG1 PROTEIN/F18"/>
    <property type="match status" value="1"/>
</dbReference>
<dbReference type="Proteomes" id="UP000001075">
    <property type="component" value="Unassembled WGS sequence"/>
</dbReference>
<accession>G3HI23</accession>
<dbReference type="PANTHER" id="PTHR15275:SF0">
    <property type="entry name" value="MASTERMIND-LIKE DOMAIN-CONTAINING PROTEIN 1"/>
    <property type="match status" value="1"/>
</dbReference>
<evidence type="ECO:0000313" key="3">
    <source>
        <dbReference type="Proteomes" id="UP000001075"/>
    </source>
</evidence>
<feature type="region of interest" description="Disordered" evidence="1">
    <location>
        <begin position="120"/>
        <end position="147"/>
    </location>
</feature>
<dbReference type="AlphaFoldDB" id="G3HI23"/>
<reference evidence="3" key="1">
    <citation type="journal article" date="2011" name="Nat. Biotechnol.">
        <title>The genomic sequence of the Chinese hamster ovary (CHO)-K1 cell line.</title>
        <authorList>
            <person name="Xu X."/>
            <person name="Nagarajan H."/>
            <person name="Lewis N.E."/>
            <person name="Pan S."/>
            <person name="Cai Z."/>
            <person name="Liu X."/>
            <person name="Chen W."/>
            <person name="Xie M."/>
            <person name="Wang W."/>
            <person name="Hammond S."/>
            <person name="Andersen M.R."/>
            <person name="Neff N."/>
            <person name="Passarelli B."/>
            <person name="Koh W."/>
            <person name="Fan H.C."/>
            <person name="Wang J."/>
            <person name="Gui Y."/>
            <person name="Lee K.H."/>
            <person name="Betenbaugh M.J."/>
            <person name="Quake S.R."/>
            <person name="Famili I."/>
            <person name="Palsson B.O."/>
            <person name="Wang J."/>
        </authorList>
    </citation>
    <scope>NUCLEOTIDE SEQUENCE [LARGE SCALE GENOMIC DNA]</scope>
    <source>
        <strain evidence="3">CHO K1 cell line</strain>
    </source>
</reference>
<dbReference type="EMBL" id="JH000395">
    <property type="protein sequence ID" value="EGW06629.1"/>
    <property type="molecule type" value="Genomic_DNA"/>
</dbReference>
<sequence length="204" mass="21249">MLQHFDSNSIVFAKTPISIPATALAFPSQQAVAQANQMAPGARPGQKAPAALARPRFSLLGNHSLVRSPAQGPVPVLSTKSLQQSMASCSPMSPVQGLEPPSYAAAIVATSQSPGTLIRTGTAPEPRDNVLPQAQSPTDGLISPSSAGSEVDFMEELLEVSSVAPAEDWVCNLRLIDDILEQRAAAQNATAQNADQVTQGAEEL</sequence>
<feature type="compositionally biased region" description="Polar residues" evidence="1">
    <location>
        <begin position="132"/>
        <end position="147"/>
    </location>
</feature>
<name>G3HI23_CRIGR</name>
<evidence type="ECO:0000256" key="1">
    <source>
        <dbReference type="SAM" id="MobiDB-lite"/>
    </source>
</evidence>
<dbReference type="GO" id="GO:0016604">
    <property type="term" value="C:nuclear body"/>
    <property type="evidence" value="ECO:0007669"/>
    <property type="project" value="TreeGrafter"/>
</dbReference>
<dbReference type="STRING" id="10029.G3HI23"/>
<proteinExistence type="predicted"/>
<organism evidence="2 3">
    <name type="scientific">Cricetulus griseus</name>
    <name type="common">Chinese hamster</name>
    <name type="synonym">Cricetulus barabensis griseus</name>
    <dbReference type="NCBI Taxonomy" id="10029"/>
    <lineage>
        <taxon>Eukaryota</taxon>
        <taxon>Metazoa</taxon>
        <taxon>Chordata</taxon>
        <taxon>Craniata</taxon>
        <taxon>Vertebrata</taxon>
        <taxon>Euteleostomi</taxon>
        <taxon>Mammalia</taxon>
        <taxon>Eutheria</taxon>
        <taxon>Euarchontoglires</taxon>
        <taxon>Glires</taxon>
        <taxon>Rodentia</taxon>
        <taxon>Myomorpha</taxon>
        <taxon>Muroidea</taxon>
        <taxon>Cricetidae</taxon>
        <taxon>Cricetinae</taxon>
        <taxon>Cricetulus</taxon>
    </lineage>
</organism>